<keyword evidence="4 6" id="KW-1133">Transmembrane helix</keyword>
<dbReference type="EMBL" id="CP165644">
    <property type="protein sequence ID" value="XDU66512.1"/>
    <property type="molecule type" value="Genomic_DNA"/>
</dbReference>
<keyword evidence="2" id="KW-1003">Cell membrane</keyword>
<comment type="subcellular location">
    <subcellularLocation>
        <location evidence="1">Cell membrane</location>
        <topology evidence="1">Single-pass membrane protein</topology>
    </subcellularLocation>
</comment>
<dbReference type="RefSeq" id="WP_314082183.1">
    <property type="nucleotide sequence ID" value="NZ_CP165644.1"/>
</dbReference>
<evidence type="ECO:0000256" key="2">
    <source>
        <dbReference type="ARBA" id="ARBA00022475"/>
    </source>
</evidence>
<accession>A0AB39VGT8</accession>
<dbReference type="GO" id="GO:0005886">
    <property type="term" value="C:plasma membrane"/>
    <property type="evidence" value="ECO:0007669"/>
    <property type="project" value="UniProtKB-SubCell"/>
</dbReference>
<evidence type="ECO:0000256" key="3">
    <source>
        <dbReference type="ARBA" id="ARBA00022692"/>
    </source>
</evidence>
<dbReference type="InterPro" id="IPR007168">
    <property type="entry name" value="Phageshock_PspC_N"/>
</dbReference>
<feature type="domain" description="Phage shock protein PspC N-terminal" evidence="7">
    <location>
        <begin position="3"/>
        <end position="58"/>
    </location>
</feature>
<sequence>MEKKLYKSLKDRKIAGVCGGIAEYLNIDSNVIRIIWVIFAFGFGTGILAYIICALILSDNPSEYQ</sequence>
<dbReference type="PANTHER" id="PTHR33885:SF3">
    <property type="entry name" value="PHAGE SHOCK PROTEIN C"/>
    <property type="match status" value="1"/>
</dbReference>
<evidence type="ECO:0000256" key="6">
    <source>
        <dbReference type="SAM" id="Phobius"/>
    </source>
</evidence>
<name>A0AB39VGT8_9FUSO</name>
<evidence type="ECO:0000259" key="7">
    <source>
        <dbReference type="Pfam" id="PF04024"/>
    </source>
</evidence>
<dbReference type="InterPro" id="IPR052027">
    <property type="entry name" value="PspC"/>
</dbReference>
<organism evidence="8">
    <name type="scientific">Leptotrichia rugosa</name>
    <dbReference type="NCBI Taxonomy" id="3239302"/>
    <lineage>
        <taxon>Bacteria</taxon>
        <taxon>Fusobacteriati</taxon>
        <taxon>Fusobacteriota</taxon>
        <taxon>Fusobacteriia</taxon>
        <taxon>Fusobacteriales</taxon>
        <taxon>Leptotrichiaceae</taxon>
        <taxon>Leptotrichia</taxon>
    </lineage>
</organism>
<dbReference type="Pfam" id="PF04024">
    <property type="entry name" value="PspC"/>
    <property type="match status" value="1"/>
</dbReference>
<protein>
    <submittedName>
        <fullName evidence="8">PspC domain-containing protein</fullName>
    </submittedName>
</protein>
<evidence type="ECO:0000256" key="4">
    <source>
        <dbReference type="ARBA" id="ARBA00022989"/>
    </source>
</evidence>
<gene>
    <name evidence="8" type="ORF">AB8B22_08885</name>
</gene>
<proteinExistence type="predicted"/>
<reference evidence="8" key="1">
    <citation type="submission" date="2024-07" db="EMBL/GenBank/DDBJ databases">
        <authorList>
            <person name="Li X.-J."/>
            <person name="Wang X."/>
        </authorList>
    </citation>
    <scope>NUCLEOTIDE SEQUENCE</scope>
    <source>
        <strain evidence="8">HSP-334</strain>
    </source>
</reference>
<keyword evidence="3 6" id="KW-0812">Transmembrane</keyword>
<dbReference type="AlphaFoldDB" id="A0AB39VGT8"/>
<evidence type="ECO:0000313" key="8">
    <source>
        <dbReference type="EMBL" id="XDU66512.1"/>
    </source>
</evidence>
<keyword evidence="5 6" id="KW-0472">Membrane</keyword>
<evidence type="ECO:0000256" key="5">
    <source>
        <dbReference type="ARBA" id="ARBA00023136"/>
    </source>
</evidence>
<dbReference type="KEGG" id="lrug:AB8B22_08885"/>
<dbReference type="PANTHER" id="PTHR33885">
    <property type="entry name" value="PHAGE SHOCK PROTEIN C"/>
    <property type="match status" value="1"/>
</dbReference>
<evidence type="ECO:0000256" key="1">
    <source>
        <dbReference type="ARBA" id="ARBA00004162"/>
    </source>
</evidence>
<feature type="transmembrane region" description="Helical" evidence="6">
    <location>
        <begin position="34"/>
        <end position="57"/>
    </location>
</feature>